<gene>
    <name evidence="2" type="ORF">PND83_11870</name>
</gene>
<dbReference type="RefSeq" id="WP_271907370.1">
    <property type="nucleotide sequence ID" value="NZ_JAQLWN010000012.1"/>
</dbReference>
<dbReference type="EMBL" id="JAQLWO010000012">
    <property type="protein sequence ID" value="MDB7906675.1"/>
    <property type="molecule type" value="Genomic_DNA"/>
</dbReference>
<dbReference type="AlphaFoldDB" id="A0AAW6C4A9"/>
<comment type="caution">
    <text evidence="2">The sequence shown here is derived from an EMBL/GenBank/DDBJ whole genome shotgun (WGS) entry which is preliminary data.</text>
</comment>
<organism evidence="2 3">
    <name type="scientific">Flavonifractor plautii</name>
    <name type="common">Fusobacterium plautii</name>
    <dbReference type="NCBI Taxonomy" id="292800"/>
    <lineage>
        <taxon>Bacteria</taxon>
        <taxon>Bacillati</taxon>
        <taxon>Bacillota</taxon>
        <taxon>Clostridia</taxon>
        <taxon>Eubacteriales</taxon>
        <taxon>Oscillospiraceae</taxon>
        <taxon>Flavonifractor</taxon>
    </lineage>
</organism>
<evidence type="ECO:0000313" key="3">
    <source>
        <dbReference type="Proteomes" id="UP001211006"/>
    </source>
</evidence>
<dbReference type="Proteomes" id="UP001211006">
    <property type="component" value="Unassembled WGS sequence"/>
</dbReference>
<protein>
    <submittedName>
        <fullName evidence="2">Uncharacterized protein</fullName>
    </submittedName>
</protein>
<sequence length="72" mass="8094">MTQVTISVVLGPRQSRPSSREKPSVPWEAPSRAISAPNRPHTMNTHWWLWSVATRKKASIQPMGKESPSTMI</sequence>
<name>A0AAW6C4A9_FLAPL</name>
<feature type="region of interest" description="Disordered" evidence="1">
    <location>
        <begin position="1"/>
        <end position="39"/>
    </location>
</feature>
<proteinExistence type="predicted"/>
<reference evidence="2" key="1">
    <citation type="submission" date="2023-01" db="EMBL/GenBank/DDBJ databases">
        <title>Human gut microbiome strain richness.</title>
        <authorList>
            <person name="Chen-Liaw A."/>
        </authorList>
    </citation>
    <scope>NUCLEOTIDE SEQUENCE</scope>
    <source>
        <strain evidence="2">2225st1_A6_2225SCRN_200828</strain>
    </source>
</reference>
<evidence type="ECO:0000256" key="1">
    <source>
        <dbReference type="SAM" id="MobiDB-lite"/>
    </source>
</evidence>
<evidence type="ECO:0000313" key="2">
    <source>
        <dbReference type="EMBL" id="MDB7906675.1"/>
    </source>
</evidence>
<accession>A0AAW6C4A9</accession>